<dbReference type="PANTHER" id="PTHR12705">
    <property type="entry name" value="ORIGIN RECOGNITION COMPLEX SUBUNIT 5"/>
    <property type="match status" value="1"/>
</dbReference>
<dbReference type="InterPro" id="IPR047088">
    <property type="entry name" value="ORC5_C"/>
</dbReference>
<comment type="caution">
    <text evidence="2">The sequence shown here is derived from an EMBL/GenBank/DDBJ whole genome shotgun (WGS) entry which is preliminary data.</text>
</comment>
<dbReference type="InterPro" id="IPR027417">
    <property type="entry name" value="P-loop_NTPase"/>
</dbReference>
<protein>
    <recommendedName>
        <fullName evidence="1">Origin recognition complex subunit 5 C-terminal domain-containing protein</fullName>
    </recommendedName>
</protein>
<dbReference type="PANTHER" id="PTHR12705:SF0">
    <property type="entry name" value="ORIGIN RECOGNITION COMPLEX SUBUNIT 5"/>
    <property type="match status" value="1"/>
</dbReference>
<sequence>MEEKKIESIKSEYVHRESEIDQIFSALNSPKNFSVRLLLIYGFNNTGKTSILSKIVKLSFSVFAFIDCRLFDDERNFYEEIIYQLNSKHEKLTLVPKYKALKFSDFCEKLNSINKSFCLVFDHFESIQKFGKMSLERLTRITDEIENAKIVFVQTGFDTKCLLGNDHIYKIFFDNLDKKQLSEIISSKLTKHKNIGLNKNDNARFKNLAKRVCDVFSVYTFDLQKLLQICYYLINELNGEFELSEIKKIERKICLNFNNLNFILAGDKNKKTDKLPKTFKYLIIGTFLASFLEKSMDKKIFNVFGDIKKNKKVMYKKISKTPKQTTLLAGPKIFNFARFSKIFNFVLNYCEENISFSDSILHFHLRTLENAKLIKKHGKNFGNKDKKWICKTDLNFNLYLANSVNFPLKEFFS</sequence>
<evidence type="ECO:0000313" key="3">
    <source>
        <dbReference type="Proteomes" id="UP001439008"/>
    </source>
</evidence>
<dbReference type="SUPFAM" id="SSF52540">
    <property type="entry name" value="P-loop containing nucleoside triphosphate hydrolases"/>
    <property type="match status" value="1"/>
</dbReference>
<gene>
    <name evidence="2" type="ORF">MHBO_002025</name>
</gene>
<dbReference type="InterPro" id="IPR020796">
    <property type="entry name" value="ORC5"/>
</dbReference>
<evidence type="ECO:0000259" key="1">
    <source>
        <dbReference type="Pfam" id="PF14630"/>
    </source>
</evidence>
<reference evidence="2 3" key="1">
    <citation type="journal article" date="2024" name="BMC Biol.">
        <title>Comparative genomics of Ascetosporea gives new insight into the evolutionary basis for animal parasitism in Rhizaria.</title>
        <authorList>
            <person name="Hiltunen Thoren M."/>
            <person name="Onut-Brannstrom I."/>
            <person name="Alfjorden A."/>
            <person name="Peckova H."/>
            <person name="Swords F."/>
            <person name="Hooper C."/>
            <person name="Holzer A.S."/>
            <person name="Bass D."/>
            <person name="Burki F."/>
        </authorList>
    </citation>
    <scope>NUCLEOTIDE SEQUENCE [LARGE SCALE GENOMIC DNA]</scope>
    <source>
        <strain evidence="2">20-A016</strain>
    </source>
</reference>
<keyword evidence="3" id="KW-1185">Reference proteome</keyword>
<accession>A0ABV2AL26</accession>
<dbReference type="Proteomes" id="UP001439008">
    <property type="component" value="Unassembled WGS sequence"/>
</dbReference>
<evidence type="ECO:0000313" key="2">
    <source>
        <dbReference type="EMBL" id="MES1920345.1"/>
    </source>
</evidence>
<dbReference type="Gene3D" id="3.40.50.300">
    <property type="entry name" value="P-loop containing nucleotide triphosphate hydrolases"/>
    <property type="match status" value="1"/>
</dbReference>
<feature type="domain" description="Origin recognition complex subunit 5 C-terminal" evidence="1">
    <location>
        <begin position="275"/>
        <end position="412"/>
    </location>
</feature>
<dbReference type="EMBL" id="JBDODL010000621">
    <property type="protein sequence ID" value="MES1920345.1"/>
    <property type="molecule type" value="Genomic_DNA"/>
</dbReference>
<organism evidence="2 3">
    <name type="scientific">Bonamia ostreae</name>
    <dbReference type="NCBI Taxonomy" id="126728"/>
    <lineage>
        <taxon>Eukaryota</taxon>
        <taxon>Sar</taxon>
        <taxon>Rhizaria</taxon>
        <taxon>Endomyxa</taxon>
        <taxon>Ascetosporea</taxon>
        <taxon>Haplosporida</taxon>
        <taxon>Bonamia</taxon>
    </lineage>
</organism>
<name>A0ABV2AL26_9EUKA</name>
<proteinExistence type="predicted"/>
<dbReference type="Pfam" id="PF14630">
    <property type="entry name" value="ORC5_C"/>
    <property type="match status" value="1"/>
</dbReference>